<dbReference type="InterPro" id="IPR036942">
    <property type="entry name" value="Beta-barrel_TonB_sf"/>
</dbReference>
<dbReference type="InterPro" id="IPR039426">
    <property type="entry name" value="TonB-dep_rcpt-like"/>
</dbReference>
<sequence>MNIRYRAPLSALVLLSALAAAPAAAQDTSADSGRDILVVGQKGAPITIEPRGLSVSLGDDQFAGVNAFNTEDLIKYAPDFFVRTRFIGDNNAVPGFRGTHSTQSARSLVMVDGFVVSNFLGNSFSYPPAWGIVSPSEVAQFDVVYGPYSAHYPGNSMGGIVNITTRAPTETSAFATLQGFAQPYRQYGTRDTYYGYAAETGFALKQAGSPWGLRVSFRRLENTGQPQQFYLPGYSPALYADPAAGTPVTGAIIDRAGVPVSGTDGIVAPVVGDYSPVETRHDQARAQLRYDRGAFHAEALVAYWWNREKTLHPQTYLRDGKGDPFYGNAVRAISINGHSWTLDPASTFRLGIADKDEWLAGVRLEGPVAGFTVRANLSTLRFADQTSRTSNGWRAGITGGAGQRTDQGPTGWYTGDLTVTRSFGAHDIAFGVNSNLYETDQRVVDTADWRATTGGALRTRTFGRTRTIGAFVEDAIDLGPETLLTLGARHDWWRAYDGGLTGRAGAGYATQLYAARAQSAFSPKFSLRHAFAGDWVAELSLATATRFPTVGELFQGSLDGDGSFNEDSFDPDLKPEKSRDANLLLRHAIGPVTLTGSVFYQRVKDAIFSFIGFNQNGVSTSSFKNIDATRQYGAELIAEARDWPVEGLDIDANAAWIDAITATNHADPASEGVQFPRIPRWRLNGNLRWRVSPTLQGVVGLRYASRPNTDLDGLLRGDTYGYTSELFALDLKANLDVTDRLRISGGVNNLTNDRAWVYHPYPQRTFVVEAGVKL</sequence>
<dbReference type="Pfam" id="PF07715">
    <property type="entry name" value="Plug"/>
    <property type="match status" value="1"/>
</dbReference>
<evidence type="ECO:0000259" key="13">
    <source>
        <dbReference type="Pfam" id="PF00593"/>
    </source>
</evidence>
<dbReference type="Gene3D" id="2.40.170.20">
    <property type="entry name" value="TonB-dependent receptor, beta-barrel domain"/>
    <property type="match status" value="1"/>
</dbReference>
<evidence type="ECO:0000256" key="9">
    <source>
        <dbReference type="ARBA" id="ARBA00023237"/>
    </source>
</evidence>
<dbReference type="GO" id="GO:0015344">
    <property type="term" value="F:siderophore uptake transmembrane transporter activity"/>
    <property type="evidence" value="ECO:0007669"/>
    <property type="project" value="TreeGrafter"/>
</dbReference>
<keyword evidence="16" id="KW-1185">Reference proteome</keyword>
<reference evidence="15 16" key="1">
    <citation type="submission" date="2018-08" db="EMBL/GenBank/DDBJ databases">
        <title>Genomic Encyclopedia of Type Strains, Phase IV (KMG-IV): sequencing the most valuable type-strain genomes for metagenomic binning, comparative biology and taxonomic classification.</title>
        <authorList>
            <person name="Goeker M."/>
        </authorList>
    </citation>
    <scope>NUCLEOTIDE SEQUENCE [LARGE SCALE GENOMIC DNA]</scope>
    <source>
        <strain evidence="15 16">DSM 25527</strain>
    </source>
</reference>
<evidence type="ECO:0000256" key="3">
    <source>
        <dbReference type="ARBA" id="ARBA00022452"/>
    </source>
</evidence>
<keyword evidence="5 12" id="KW-0732">Signal</keyword>
<feature type="signal peptide" evidence="12">
    <location>
        <begin position="1"/>
        <end position="25"/>
    </location>
</feature>
<evidence type="ECO:0000313" key="15">
    <source>
        <dbReference type="EMBL" id="RIA43649.1"/>
    </source>
</evidence>
<dbReference type="PANTHER" id="PTHR30069">
    <property type="entry name" value="TONB-DEPENDENT OUTER MEMBRANE RECEPTOR"/>
    <property type="match status" value="1"/>
</dbReference>
<dbReference type="InterPro" id="IPR000531">
    <property type="entry name" value="Beta-barrel_TonB"/>
</dbReference>
<evidence type="ECO:0000256" key="10">
    <source>
        <dbReference type="PROSITE-ProRule" id="PRU01360"/>
    </source>
</evidence>
<keyword evidence="2 10" id="KW-0813">Transport</keyword>
<evidence type="ECO:0000256" key="12">
    <source>
        <dbReference type="SAM" id="SignalP"/>
    </source>
</evidence>
<dbReference type="SUPFAM" id="SSF56935">
    <property type="entry name" value="Porins"/>
    <property type="match status" value="1"/>
</dbReference>
<dbReference type="PANTHER" id="PTHR30069:SF53">
    <property type="entry name" value="COLICIN I RECEPTOR-RELATED"/>
    <property type="match status" value="1"/>
</dbReference>
<evidence type="ECO:0000256" key="4">
    <source>
        <dbReference type="ARBA" id="ARBA00022692"/>
    </source>
</evidence>
<keyword evidence="3 10" id="KW-1134">Transmembrane beta strand</keyword>
<comment type="subcellular location">
    <subcellularLocation>
        <location evidence="1 10">Cell outer membrane</location>
        <topology evidence="1 10">Multi-pass membrane protein</topology>
    </subcellularLocation>
</comment>
<dbReference type="InterPro" id="IPR012910">
    <property type="entry name" value="Plug_dom"/>
</dbReference>
<proteinExistence type="inferred from homology"/>
<keyword evidence="15" id="KW-0675">Receptor</keyword>
<dbReference type="RefSeq" id="WP_119035482.1">
    <property type="nucleotide sequence ID" value="NZ_QXDC01000003.1"/>
</dbReference>
<dbReference type="AlphaFoldDB" id="A0A397P6J2"/>
<evidence type="ECO:0000259" key="14">
    <source>
        <dbReference type="Pfam" id="PF07715"/>
    </source>
</evidence>
<comment type="similarity">
    <text evidence="10 11">Belongs to the TonB-dependent receptor family.</text>
</comment>
<dbReference type="PROSITE" id="PS52016">
    <property type="entry name" value="TONB_DEPENDENT_REC_3"/>
    <property type="match status" value="1"/>
</dbReference>
<evidence type="ECO:0000256" key="11">
    <source>
        <dbReference type="RuleBase" id="RU003357"/>
    </source>
</evidence>
<dbReference type="GO" id="GO:0044718">
    <property type="term" value="P:siderophore transmembrane transport"/>
    <property type="evidence" value="ECO:0007669"/>
    <property type="project" value="TreeGrafter"/>
</dbReference>
<gene>
    <name evidence="15" type="ORF">DFR49_1875</name>
</gene>
<evidence type="ECO:0000313" key="16">
    <source>
        <dbReference type="Proteomes" id="UP000266568"/>
    </source>
</evidence>
<dbReference type="Pfam" id="PF00593">
    <property type="entry name" value="TonB_dep_Rec_b-barrel"/>
    <property type="match status" value="1"/>
</dbReference>
<protein>
    <submittedName>
        <fullName evidence="15">Iron complex outermembrane receptor protein</fullName>
    </submittedName>
</protein>
<evidence type="ECO:0000256" key="7">
    <source>
        <dbReference type="ARBA" id="ARBA00023077"/>
    </source>
</evidence>
<feature type="domain" description="TonB-dependent receptor plug" evidence="14">
    <location>
        <begin position="58"/>
        <end position="160"/>
    </location>
</feature>
<dbReference type="EMBL" id="QXDC01000003">
    <property type="protein sequence ID" value="RIA43649.1"/>
    <property type="molecule type" value="Genomic_DNA"/>
</dbReference>
<dbReference type="Proteomes" id="UP000266568">
    <property type="component" value="Unassembled WGS sequence"/>
</dbReference>
<feature type="chain" id="PRO_5017179510" evidence="12">
    <location>
        <begin position="26"/>
        <end position="774"/>
    </location>
</feature>
<organism evidence="15 16">
    <name type="scientific">Hephaestia caeni</name>
    <dbReference type="NCBI Taxonomy" id="645617"/>
    <lineage>
        <taxon>Bacteria</taxon>
        <taxon>Pseudomonadati</taxon>
        <taxon>Pseudomonadota</taxon>
        <taxon>Alphaproteobacteria</taxon>
        <taxon>Sphingomonadales</taxon>
        <taxon>Sphingomonadaceae</taxon>
        <taxon>Hephaestia</taxon>
    </lineage>
</organism>
<comment type="caution">
    <text evidence="15">The sequence shown here is derived from an EMBL/GenBank/DDBJ whole genome shotgun (WGS) entry which is preliminary data.</text>
</comment>
<keyword evidence="8 10" id="KW-0472">Membrane</keyword>
<evidence type="ECO:0000256" key="5">
    <source>
        <dbReference type="ARBA" id="ARBA00022729"/>
    </source>
</evidence>
<keyword evidence="7 11" id="KW-0798">TonB box</keyword>
<accession>A0A397P6J2</accession>
<name>A0A397P6J2_9SPHN</name>
<evidence type="ECO:0000256" key="1">
    <source>
        <dbReference type="ARBA" id="ARBA00004571"/>
    </source>
</evidence>
<evidence type="ECO:0000256" key="6">
    <source>
        <dbReference type="ARBA" id="ARBA00023065"/>
    </source>
</evidence>
<feature type="domain" description="TonB-dependent receptor-like beta-barrel" evidence="13">
    <location>
        <begin position="325"/>
        <end position="750"/>
    </location>
</feature>
<dbReference type="OrthoDB" id="9764669at2"/>
<dbReference type="InterPro" id="IPR037066">
    <property type="entry name" value="Plug_dom_sf"/>
</dbReference>
<evidence type="ECO:0000256" key="8">
    <source>
        <dbReference type="ARBA" id="ARBA00023136"/>
    </source>
</evidence>
<dbReference type="GO" id="GO:0009279">
    <property type="term" value="C:cell outer membrane"/>
    <property type="evidence" value="ECO:0007669"/>
    <property type="project" value="UniProtKB-SubCell"/>
</dbReference>
<evidence type="ECO:0000256" key="2">
    <source>
        <dbReference type="ARBA" id="ARBA00022448"/>
    </source>
</evidence>
<keyword evidence="9 10" id="KW-0998">Cell outer membrane</keyword>
<keyword evidence="6" id="KW-0406">Ion transport</keyword>
<keyword evidence="4 10" id="KW-0812">Transmembrane</keyword>
<dbReference type="Gene3D" id="2.170.130.10">
    <property type="entry name" value="TonB-dependent receptor, plug domain"/>
    <property type="match status" value="1"/>
</dbReference>